<keyword evidence="2" id="KW-0645">Protease</keyword>
<name>A0AA36MW18_9DINO</name>
<keyword evidence="5" id="KW-0325">Glycoprotein</keyword>
<dbReference type="Pfam" id="PF05577">
    <property type="entry name" value="Peptidase_S28"/>
    <property type="match status" value="1"/>
</dbReference>
<dbReference type="PANTHER" id="PTHR11010:SF38">
    <property type="entry name" value="LYSOSOMAL PRO-X CARBOXYPEPTIDASE"/>
    <property type="match status" value="1"/>
</dbReference>
<accession>A0AA36MW18</accession>
<evidence type="ECO:0000313" key="7">
    <source>
        <dbReference type="EMBL" id="CAJ1388318.1"/>
    </source>
</evidence>
<dbReference type="Gene3D" id="3.40.50.1820">
    <property type="entry name" value="alpha/beta hydrolase"/>
    <property type="match status" value="1"/>
</dbReference>
<evidence type="ECO:0000256" key="2">
    <source>
        <dbReference type="ARBA" id="ARBA00022670"/>
    </source>
</evidence>
<evidence type="ECO:0000256" key="4">
    <source>
        <dbReference type="ARBA" id="ARBA00022801"/>
    </source>
</evidence>
<dbReference type="GO" id="GO:0008239">
    <property type="term" value="F:dipeptidyl-peptidase activity"/>
    <property type="evidence" value="ECO:0007669"/>
    <property type="project" value="TreeGrafter"/>
</dbReference>
<feature type="compositionally biased region" description="Low complexity" evidence="6">
    <location>
        <begin position="170"/>
        <end position="190"/>
    </location>
</feature>
<dbReference type="Proteomes" id="UP001178507">
    <property type="component" value="Unassembled WGS sequence"/>
</dbReference>
<reference evidence="7" key="1">
    <citation type="submission" date="2023-08" db="EMBL/GenBank/DDBJ databases">
        <authorList>
            <person name="Chen Y."/>
            <person name="Shah S."/>
            <person name="Dougan E. K."/>
            <person name="Thang M."/>
            <person name="Chan C."/>
        </authorList>
    </citation>
    <scope>NUCLEOTIDE SEQUENCE</scope>
</reference>
<dbReference type="AlphaFoldDB" id="A0AA36MW18"/>
<evidence type="ECO:0000313" key="8">
    <source>
        <dbReference type="Proteomes" id="UP001178507"/>
    </source>
</evidence>
<dbReference type="InterPro" id="IPR029058">
    <property type="entry name" value="AB_hydrolase_fold"/>
</dbReference>
<dbReference type="EMBL" id="CAUJNA010001668">
    <property type="protein sequence ID" value="CAJ1388318.1"/>
    <property type="molecule type" value="Genomic_DNA"/>
</dbReference>
<protein>
    <submittedName>
        <fullName evidence="7">Uncharacterized protein</fullName>
    </submittedName>
</protein>
<evidence type="ECO:0000256" key="3">
    <source>
        <dbReference type="ARBA" id="ARBA00022729"/>
    </source>
</evidence>
<comment type="caution">
    <text evidence="7">The sequence shown here is derived from an EMBL/GenBank/DDBJ whole genome shotgun (WGS) entry which is preliminary data.</text>
</comment>
<gene>
    <name evidence="7" type="ORF">EVOR1521_LOCUS14214</name>
</gene>
<sequence>MTCQEGSNCPWTKGFNDLGFWLDMCETLFGIPPDEVRKNIERTNQFYGGKDFPNGSRVVFTNGEVDPWHALSLLVSPRPDIDTIYVEGASHCEWMQEWKGMPQQIRNAKQAIQNKVGQWLEQLTKLKRSARKFLAASSALQLGLEVALGWKLEAPKYRLRDLACSCGHLSTRSRPSSRPTSAGSTRTARSQPSGSTPLRITARLAQPKQLKRPPPVHVWNHLEKTSFVPPEEAYCTQVATDSPSCSVPPKLLELLQNMWRDSVARGRRYVCILEVCHNCEDHRRTTKHNPEKYKAYTENVARLVAQEFSFMTVEQMHHSRHFCCCKRLARRLGAFEVYLLAPEPGTNNQICTPYLLHSKLTSLTWPNNQQVKHRCLGALPGIVTRILQLPLQDFSVAEGLEVMKEAKALGLDSWEALDGLADRVSSANRALESGQQAAAQKDKKALREAIQECQELQLADEAIEGWMQDLKQSNMALFNIKRQAKRFQRNAAFSAAARRLEGAVQAPLRVEQLKVAIAKAQQAELPEEDIRAALALAARAEAAVQRVAAGFRQRCLLEVAGAIDDIVQLALQDSALSEAQGTLSLLSQKGACAAQQRDLVELQEVLGAWQIEAGEGGTASGPEYQAILQAEMVRAHLAKQVEEAERRFQAQRWDALQSAVERLKDAHIQDAQWERWTSALQREKQWTVLRAVSGAAVSLKRQLYKRRLEAVLHADQVSLEQLDEAADAAEAQQVEGSLVAKARAEASTARQRWSDAQDAMAKKLVDRADVMIWKLQKGRVRLEELTRRQGALWDLVDALQDAENSQDWQAMDRAVAGWKEERPGIEHEAFASETSATRLLRRARDRRGELRLKELRQERPGGFLVWCTFPQEVNDILNSDMAARAFASAF</sequence>
<keyword evidence="3" id="KW-0732">Signal</keyword>
<evidence type="ECO:0000256" key="5">
    <source>
        <dbReference type="ARBA" id="ARBA00023180"/>
    </source>
</evidence>
<dbReference type="GO" id="GO:0070008">
    <property type="term" value="F:serine-type exopeptidase activity"/>
    <property type="evidence" value="ECO:0007669"/>
    <property type="project" value="InterPro"/>
</dbReference>
<keyword evidence="8" id="KW-1185">Reference proteome</keyword>
<dbReference type="InterPro" id="IPR008758">
    <property type="entry name" value="Peptidase_S28"/>
</dbReference>
<evidence type="ECO:0000256" key="1">
    <source>
        <dbReference type="ARBA" id="ARBA00011079"/>
    </source>
</evidence>
<feature type="region of interest" description="Disordered" evidence="6">
    <location>
        <begin position="169"/>
        <end position="213"/>
    </location>
</feature>
<keyword evidence="4" id="KW-0378">Hydrolase</keyword>
<dbReference type="PANTHER" id="PTHR11010">
    <property type="entry name" value="PROTEASE S28 PRO-X CARBOXYPEPTIDASE-RELATED"/>
    <property type="match status" value="1"/>
</dbReference>
<organism evidence="7 8">
    <name type="scientific">Effrenium voratum</name>
    <dbReference type="NCBI Taxonomy" id="2562239"/>
    <lineage>
        <taxon>Eukaryota</taxon>
        <taxon>Sar</taxon>
        <taxon>Alveolata</taxon>
        <taxon>Dinophyceae</taxon>
        <taxon>Suessiales</taxon>
        <taxon>Symbiodiniaceae</taxon>
        <taxon>Effrenium</taxon>
    </lineage>
</organism>
<comment type="similarity">
    <text evidence="1">Belongs to the peptidase S28 family.</text>
</comment>
<evidence type="ECO:0000256" key="6">
    <source>
        <dbReference type="SAM" id="MobiDB-lite"/>
    </source>
</evidence>
<proteinExistence type="inferred from homology"/>
<dbReference type="GO" id="GO:0006508">
    <property type="term" value="P:proteolysis"/>
    <property type="evidence" value="ECO:0007669"/>
    <property type="project" value="UniProtKB-KW"/>
</dbReference>